<name>A0ABT1VUT3_9PROT</name>
<keyword evidence="1" id="KW-0812">Transmembrane</keyword>
<feature type="transmembrane region" description="Helical" evidence="1">
    <location>
        <begin position="30"/>
        <end position="47"/>
    </location>
</feature>
<gene>
    <name evidence="2" type="ORF">NFI88_04510</name>
</gene>
<keyword evidence="3" id="KW-1185">Reference proteome</keyword>
<protein>
    <submittedName>
        <fullName evidence="2">Uncharacterized protein</fullName>
    </submittedName>
</protein>
<keyword evidence="1" id="KW-1133">Transmembrane helix</keyword>
<organism evidence="2 3">
    <name type="scientific">Rhizosaccharibacter radicis</name>
    <dbReference type="NCBI Taxonomy" id="2782605"/>
    <lineage>
        <taxon>Bacteria</taxon>
        <taxon>Pseudomonadati</taxon>
        <taxon>Pseudomonadota</taxon>
        <taxon>Alphaproteobacteria</taxon>
        <taxon>Acetobacterales</taxon>
        <taxon>Acetobacteraceae</taxon>
        <taxon>Rhizosaccharibacter</taxon>
    </lineage>
</organism>
<evidence type="ECO:0000256" key="1">
    <source>
        <dbReference type="SAM" id="Phobius"/>
    </source>
</evidence>
<keyword evidence="1" id="KW-0472">Membrane</keyword>
<dbReference type="RefSeq" id="WP_422918852.1">
    <property type="nucleotide sequence ID" value="NZ_JAMZEJ010000003.1"/>
</dbReference>
<accession>A0ABT1VUT3</accession>
<dbReference type="Proteomes" id="UP001524547">
    <property type="component" value="Unassembled WGS sequence"/>
</dbReference>
<reference evidence="2 3" key="1">
    <citation type="submission" date="2022-06" db="EMBL/GenBank/DDBJ databases">
        <title>Rhizosaccharibacter gen. nov. sp. nov. KSS12, endophytic bacteria isolated from sugarcane.</title>
        <authorList>
            <person name="Pitiwittayakul N."/>
        </authorList>
    </citation>
    <scope>NUCLEOTIDE SEQUENCE [LARGE SCALE GENOMIC DNA]</scope>
    <source>
        <strain evidence="2 3">KSS12</strain>
    </source>
</reference>
<proteinExistence type="predicted"/>
<sequence length="110" mass="11559">MSRALVRIDGDTRSGADIGRVFIRPPNKGVTIYLPSVAALPAFGGLGSPDARGFGLVCPLAALVLVVNAVVRPSNLFLRTASGDHPVLDGNGKTLRQVRNATEEALIRRA</sequence>
<evidence type="ECO:0000313" key="2">
    <source>
        <dbReference type="EMBL" id="MCQ8240101.1"/>
    </source>
</evidence>
<evidence type="ECO:0000313" key="3">
    <source>
        <dbReference type="Proteomes" id="UP001524547"/>
    </source>
</evidence>
<dbReference type="EMBL" id="JAMZEJ010000003">
    <property type="protein sequence ID" value="MCQ8240101.1"/>
    <property type="molecule type" value="Genomic_DNA"/>
</dbReference>
<feature type="transmembrane region" description="Helical" evidence="1">
    <location>
        <begin position="53"/>
        <end position="71"/>
    </location>
</feature>
<comment type="caution">
    <text evidence="2">The sequence shown here is derived from an EMBL/GenBank/DDBJ whole genome shotgun (WGS) entry which is preliminary data.</text>
</comment>